<dbReference type="EC" id="4.2.2.n1" evidence="2"/>
<evidence type="ECO:0000313" key="9">
    <source>
        <dbReference type="EMBL" id="MDO6413008.1"/>
    </source>
</evidence>
<dbReference type="PANTHER" id="PTHR30124:SF0">
    <property type="entry name" value="MEMBRANE-BOUND LYTIC MUREIN TRANSGLYCOSYLASE A"/>
    <property type="match status" value="1"/>
</dbReference>
<evidence type="ECO:0000256" key="2">
    <source>
        <dbReference type="ARBA" id="ARBA00012587"/>
    </source>
</evidence>
<organism evidence="9 10">
    <name type="scientific">Sphingomonas natans</name>
    <dbReference type="NCBI Taxonomy" id="3063330"/>
    <lineage>
        <taxon>Bacteria</taxon>
        <taxon>Pseudomonadati</taxon>
        <taxon>Pseudomonadota</taxon>
        <taxon>Alphaproteobacteria</taxon>
        <taxon>Sphingomonadales</taxon>
        <taxon>Sphingomonadaceae</taxon>
        <taxon>Sphingomonas</taxon>
    </lineage>
</organism>
<keyword evidence="4" id="KW-0961">Cell wall biogenesis/degradation</keyword>
<dbReference type="PROSITE" id="PS51257">
    <property type="entry name" value="PROKAR_LIPOPROTEIN"/>
    <property type="match status" value="1"/>
</dbReference>
<dbReference type="Gene3D" id="2.40.40.10">
    <property type="entry name" value="RlpA-like domain"/>
    <property type="match status" value="1"/>
</dbReference>
<dbReference type="Gene3D" id="2.40.240.50">
    <property type="entry name" value="Barwin-like endoglucanases"/>
    <property type="match status" value="1"/>
</dbReference>
<feature type="chain" id="PRO_5047257064" description="peptidoglycan lytic exotransglycosylase" evidence="7">
    <location>
        <begin position="23"/>
        <end position="413"/>
    </location>
</feature>
<evidence type="ECO:0000256" key="4">
    <source>
        <dbReference type="ARBA" id="ARBA00023316"/>
    </source>
</evidence>
<accession>A0ABT8Y516</accession>
<keyword evidence="7" id="KW-0732">Signal</keyword>
<protein>
    <recommendedName>
        <fullName evidence="2">peptidoglycan lytic exotransglycosylase</fullName>
        <ecNumber evidence="2">4.2.2.n1</ecNumber>
    </recommendedName>
    <alternativeName>
        <fullName evidence="5">Murein hydrolase A</fullName>
    </alternativeName>
</protein>
<dbReference type="Proteomes" id="UP001169764">
    <property type="component" value="Unassembled WGS sequence"/>
</dbReference>
<dbReference type="Pfam" id="PF03562">
    <property type="entry name" value="MltA"/>
    <property type="match status" value="1"/>
</dbReference>
<feature type="region of interest" description="Disordered" evidence="6">
    <location>
        <begin position="25"/>
        <end position="47"/>
    </location>
</feature>
<comment type="catalytic activity">
    <reaction evidence="1">
        <text>Exolytic cleavage of the (1-&gt;4)-beta-glycosidic linkage between N-acetylmuramic acid (MurNAc) and N-acetylglucosamine (GlcNAc) residues in peptidoglycan, from either the reducing or the non-reducing ends of the peptidoglycan chains, with concomitant formation of a 1,6-anhydrobond in the MurNAc residue.</text>
        <dbReference type="EC" id="4.2.2.n1"/>
    </reaction>
</comment>
<dbReference type="CDD" id="cd14668">
    <property type="entry name" value="mlta_B"/>
    <property type="match status" value="1"/>
</dbReference>
<dbReference type="InterPro" id="IPR005300">
    <property type="entry name" value="MltA_B"/>
</dbReference>
<dbReference type="CDD" id="cd14485">
    <property type="entry name" value="mltA_like_LT_A"/>
    <property type="match status" value="1"/>
</dbReference>
<dbReference type="InterPro" id="IPR036908">
    <property type="entry name" value="RlpA-like_sf"/>
</dbReference>
<dbReference type="PANTHER" id="PTHR30124">
    <property type="entry name" value="MEMBRANE-BOUND LYTIC MUREIN TRANSGLYCOSYLASE A"/>
    <property type="match status" value="1"/>
</dbReference>
<keyword evidence="3" id="KW-0456">Lyase</keyword>
<dbReference type="InterPro" id="IPR026044">
    <property type="entry name" value="MltA"/>
</dbReference>
<dbReference type="SUPFAM" id="SSF50685">
    <property type="entry name" value="Barwin-like endoglucanases"/>
    <property type="match status" value="1"/>
</dbReference>
<evidence type="ECO:0000256" key="6">
    <source>
        <dbReference type="SAM" id="MobiDB-lite"/>
    </source>
</evidence>
<dbReference type="Pfam" id="PF06725">
    <property type="entry name" value="3D"/>
    <property type="match status" value="1"/>
</dbReference>
<evidence type="ECO:0000256" key="1">
    <source>
        <dbReference type="ARBA" id="ARBA00001420"/>
    </source>
</evidence>
<feature type="compositionally biased region" description="Pro residues" evidence="6">
    <location>
        <begin position="27"/>
        <end position="47"/>
    </location>
</feature>
<name>A0ABT8Y516_9SPHN</name>
<comment type="caution">
    <text evidence="9">The sequence shown here is derived from an EMBL/GenBank/DDBJ whole genome shotgun (WGS) entry which is preliminary data.</text>
</comment>
<evidence type="ECO:0000259" key="8">
    <source>
        <dbReference type="SMART" id="SM00925"/>
    </source>
</evidence>
<sequence>MPRLVFRKVAVFAALLLLAACASTPKPSRPAPPHRPTAPAAKPEPPKPLTAVDVGVVAGPAIETLGLTPDTARKAMAAFRLSCPVLVRRTDASGLTLPQDWRDACDDAAGRLDIDGPAFFAQRFDAVVVGDGKAFATGYYEPEIEGSRTHIPGYDTPVYRRPPDLVEVDPGALGGTPTGKKQRGRVVDGRFQLYYDRAQIEGGALANQGLEIAWARDPIEFFFLQIQGSGRLLQPDGTVMRIGYDGQNGRDYVGIGKVMRDKGLIGQGTDYATSMQGMMGWLRGHPDQIDSVLNENKSFVFFRELTGAGPIGALGVAVTGKGSVAADPKFIPLGAPVLLSLDRAEASGLWVAQDTGGAIKGANRVDTFWGAGQAARTTAGGMSGRGQAWLLLPKGALARIAARRGSARPSPQR</sequence>
<evidence type="ECO:0000256" key="7">
    <source>
        <dbReference type="SAM" id="SignalP"/>
    </source>
</evidence>
<reference evidence="9" key="1">
    <citation type="submission" date="2023-07" db="EMBL/GenBank/DDBJ databases">
        <authorList>
            <person name="Kim M."/>
        </authorList>
    </citation>
    <scope>NUCLEOTIDE SEQUENCE</scope>
    <source>
        <strain evidence="9">BIUV-7</strain>
    </source>
</reference>
<feature type="signal peptide" evidence="7">
    <location>
        <begin position="1"/>
        <end position="22"/>
    </location>
</feature>
<evidence type="ECO:0000313" key="10">
    <source>
        <dbReference type="Proteomes" id="UP001169764"/>
    </source>
</evidence>
<dbReference type="InterPro" id="IPR010611">
    <property type="entry name" value="3D_dom"/>
</dbReference>
<evidence type="ECO:0000256" key="5">
    <source>
        <dbReference type="ARBA" id="ARBA00030918"/>
    </source>
</evidence>
<gene>
    <name evidence="9" type="ORF">Q4F19_01300</name>
</gene>
<proteinExistence type="predicted"/>
<dbReference type="PIRSF" id="PIRSF019422">
    <property type="entry name" value="MltA"/>
    <property type="match status" value="1"/>
</dbReference>
<dbReference type="EMBL" id="JAUOTP010000001">
    <property type="protein sequence ID" value="MDO6413008.1"/>
    <property type="molecule type" value="Genomic_DNA"/>
</dbReference>
<feature type="domain" description="Lytic transglycosylase MltA" evidence="8">
    <location>
        <begin position="143"/>
        <end position="303"/>
    </location>
</feature>
<evidence type="ECO:0000256" key="3">
    <source>
        <dbReference type="ARBA" id="ARBA00023239"/>
    </source>
</evidence>
<keyword evidence="10" id="KW-1185">Reference proteome</keyword>
<dbReference type="SMART" id="SM00925">
    <property type="entry name" value="MltA"/>
    <property type="match status" value="1"/>
</dbReference>